<dbReference type="InterPro" id="IPR006091">
    <property type="entry name" value="Acyl-CoA_Oxase/DH_mid-dom"/>
</dbReference>
<protein>
    <submittedName>
        <fullName evidence="8">Acyl-CoA dehydrogenase</fullName>
        <ecNumber evidence="8">1.3.99.-</ecNumber>
    </submittedName>
</protein>
<evidence type="ECO:0000256" key="3">
    <source>
        <dbReference type="ARBA" id="ARBA00022630"/>
    </source>
</evidence>
<dbReference type="InterPro" id="IPR006089">
    <property type="entry name" value="Acyl-CoA_DH_CS"/>
</dbReference>
<keyword evidence="4" id="KW-0274">FAD</keyword>
<evidence type="ECO:0000259" key="6">
    <source>
        <dbReference type="Pfam" id="PF02770"/>
    </source>
</evidence>
<feature type="domain" description="Acyl-CoA dehydrogenase/oxidase N-terminal" evidence="7">
    <location>
        <begin position="28"/>
        <end position="133"/>
    </location>
</feature>
<feature type="domain" description="Acyl-CoA dehydrogenase/oxidase C-terminal" evidence="5">
    <location>
        <begin position="249"/>
        <end position="382"/>
    </location>
</feature>
<comment type="cofactor">
    <cofactor evidence="1">
        <name>FAD</name>
        <dbReference type="ChEBI" id="CHEBI:57692"/>
    </cofactor>
</comment>
<accession>A0ABM8XYM1</accession>
<dbReference type="SUPFAM" id="SSF47203">
    <property type="entry name" value="Acyl-CoA dehydrogenase C-terminal domain-like"/>
    <property type="match status" value="1"/>
</dbReference>
<dbReference type="PANTHER" id="PTHR43884">
    <property type="entry name" value="ACYL-COA DEHYDROGENASE"/>
    <property type="match status" value="1"/>
</dbReference>
<dbReference type="Gene3D" id="1.20.140.10">
    <property type="entry name" value="Butyryl-CoA Dehydrogenase, subunit A, domain 3"/>
    <property type="match status" value="1"/>
</dbReference>
<dbReference type="Proteomes" id="UP000706525">
    <property type="component" value="Unassembled WGS sequence"/>
</dbReference>
<dbReference type="PANTHER" id="PTHR43884:SF12">
    <property type="entry name" value="ISOVALERYL-COA DEHYDROGENASE, MITOCHONDRIAL-RELATED"/>
    <property type="match status" value="1"/>
</dbReference>
<dbReference type="InterPro" id="IPR046373">
    <property type="entry name" value="Acyl-CoA_Oxase/DH_mid-dom_sf"/>
</dbReference>
<sequence>MATRFSTHHFTDYIDMLAEQDQDQIYPEIREAVRDLCKGFDSAYWQRVEEHSAFPEEFVQALTQAGWLSALIPESYGGSGLPLTAASVIMEEINRTGGNSGACHGQMYVMGCLLRHGSEEQKARWLPGIASGELRMQSMAVTEPTTGTDTTKLKTTAVRKGDRYVVNGQKVWISRVQHSDLMLLLARTTPLDQVKRKSEGLSVFVVDLRDAIGNGLTVQPIRNMVNHETNELFFDNLEIPAENLIGEEGRGLKYILDGLNAERILIAAECIGDGYWFVERASSYARERIVFDRPIGQNQGVQFPIARSFVNVEAASLMRYRAAQLFDAGKACGKEANMAKLLAADASWEAANVCLQTHGGFGFAAEYDIERKFRETRLYQVAPISTNLILSYVAEHVLELPRSF</sequence>
<proteinExistence type="inferred from homology"/>
<dbReference type="Gene3D" id="1.10.540.10">
    <property type="entry name" value="Acyl-CoA dehydrogenase/oxidase, N-terminal domain"/>
    <property type="match status" value="1"/>
</dbReference>
<feature type="domain" description="Acyl-CoA oxidase/dehydrogenase middle" evidence="6">
    <location>
        <begin position="138"/>
        <end position="236"/>
    </location>
</feature>
<keyword evidence="8" id="KW-0560">Oxidoreductase</keyword>
<name>A0ABM8XYM1_9BURK</name>
<dbReference type="Gene3D" id="2.40.110.10">
    <property type="entry name" value="Butyryl-CoA Dehydrogenase, subunit A, domain 2"/>
    <property type="match status" value="1"/>
</dbReference>
<dbReference type="GO" id="GO:0016491">
    <property type="term" value="F:oxidoreductase activity"/>
    <property type="evidence" value="ECO:0007669"/>
    <property type="project" value="UniProtKB-KW"/>
</dbReference>
<evidence type="ECO:0000256" key="1">
    <source>
        <dbReference type="ARBA" id="ARBA00001974"/>
    </source>
</evidence>
<dbReference type="EMBL" id="CAJZAG010000014">
    <property type="protein sequence ID" value="CAG9185534.1"/>
    <property type="molecule type" value="Genomic_DNA"/>
</dbReference>
<dbReference type="PIRSF" id="PIRSF016578">
    <property type="entry name" value="HsaA"/>
    <property type="match status" value="1"/>
</dbReference>
<dbReference type="EC" id="1.3.99.-" evidence="8"/>
<evidence type="ECO:0000313" key="9">
    <source>
        <dbReference type="Proteomes" id="UP000706525"/>
    </source>
</evidence>
<evidence type="ECO:0000256" key="2">
    <source>
        <dbReference type="ARBA" id="ARBA00009347"/>
    </source>
</evidence>
<dbReference type="PROSITE" id="PS00073">
    <property type="entry name" value="ACYL_COA_DH_2"/>
    <property type="match status" value="1"/>
</dbReference>
<dbReference type="SUPFAM" id="SSF56645">
    <property type="entry name" value="Acyl-CoA dehydrogenase NM domain-like"/>
    <property type="match status" value="1"/>
</dbReference>
<evidence type="ECO:0000256" key="4">
    <source>
        <dbReference type="ARBA" id="ARBA00022827"/>
    </source>
</evidence>
<dbReference type="Pfam" id="PF00441">
    <property type="entry name" value="Acyl-CoA_dh_1"/>
    <property type="match status" value="1"/>
</dbReference>
<evidence type="ECO:0000259" key="5">
    <source>
        <dbReference type="Pfam" id="PF00441"/>
    </source>
</evidence>
<keyword evidence="9" id="KW-1185">Reference proteome</keyword>
<gene>
    <name evidence="8" type="primary">mmgC_4</name>
    <name evidence="8" type="ORF">LMG32289_05995</name>
</gene>
<comment type="similarity">
    <text evidence="2">Belongs to the acyl-CoA dehydrogenase family.</text>
</comment>
<dbReference type="InterPro" id="IPR009100">
    <property type="entry name" value="AcylCoA_DH/oxidase_NM_dom_sf"/>
</dbReference>
<comment type="caution">
    <text evidence="8">The sequence shown here is derived from an EMBL/GenBank/DDBJ whole genome shotgun (WGS) entry which is preliminary data.</text>
</comment>
<dbReference type="InterPro" id="IPR009075">
    <property type="entry name" value="AcylCo_DH/oxidase_C"/>
</dbReference>
<dbReference type="InterPro" id="IPR037069">
    <property type="entry name" value="AcylCoA_DH/ox_N_sf"/>
</dbReference>
<evidence type="ECO:0000259" key="7">
    <source>
        <dbReference type="Pfam" id="PF02771"/>
    </source>
</evidence>
<organism evidence="8 9">
    <name type="scientific">Cupriavidus pampae</name>
    <dbReference type="NCBI Taxonomy" id="659251"/>
    <lineage>
        <taxon>Bacteria</taxon>
        <taxon>Pseudomonadati</taxon>
        <taxon>Pseudomonadota</taxon>
        <taxon>Betaproteobacteria</taxon>
        <taxon>Burkholderiales</taxon>
        <taxon>Burkholderiaceae</taxon>
        <taxon>Cupriavidus</taxon>
    </lineage>
</organism>
<reference evidence="8 9" key="1">
    <citation type="submission" date="2021-08" db="EMBL/GenBank/DDBJ databases">
        <authorList>
            <person name="Peeters C."/>
        </authorList>
    </citation>
    <scope>NUCLEOTIDE SEQUENCE [LARGE SCALE GENOMIC DNA]</scope>
    <source>
        <strain evidence="8 9">LMG 32289</strain>
    </source>
</reference>
<dbReference type="InterPro" id="IPR036250">
    <property type="entry name" value="AcylCo_DH-like_C"/>
</dbReference>
<dbReference type="Pfam" id="PF02771">
    <property type="entry name" value="Acyl-CoA_dh_N"/>
    <property type="match status" value="1"/>
</dbReference>
<dbReference type="Pfam" id="PF02770">
    <property type="entry name" value="Acyl-CoA_dh_M"/>
    <property type="match status" value="1"/>
</dbReference>
<evidence type="ECO:0000313" key="8">
    <source>
        <dbReference type="EMBL" id="CAG9185534.1"/>
    </source>
</evidence>
<dbReference type="InterPro" id="IPR013786">
    <property type="entry name" value="AcylCoA_DH/ox_N"/>
</dbReference>
<keyword evidence="3" id="KW-0285">Flavoprotein</keyword>